<protein>
    <submittedName>
        <fullName evidence="1">Uncharacterized protein</fullName>
    </submittedName>
</protein>
<organism evidence="1 2">
    <name type="scientific">Caerostris extrusa</name>
    <name type="common">Bark spider</name>
    <name type="synonym">Caerostris bankana</name>
    <dbReference type="NCBI Taxonomy" id="172846"/>
    <lineage>
        <taxon>Eukaryota</taxon>
        <taxon>Metazoa</taxon>
        <taxon>Ecdysozoa</taxon>
        <taxon>Arthropoda</taxon>
        <taxon>Chelicerata</taxon>
        <taxon>Arachnida</taxon>
        <taxon>Araneae</taxon>
        <taxon>Araneomorphae</taxon>
        <taxon>Entelegynae</taxon>
        <taxon>Araneoidea</taxon>
        <taxon>Araneidae</taxon>
        <taxon>Caerostris</taxon>
    </lineage>
</organism>
<evidence type="ECO:0000313" key="1">
    <source>
        <dbReference type="EMBL" id="GIY96873.1"/>
    </source>
</evidence>
<proteinExistence type="predicted"/>
<accession>A0AAV4XT03</accession>
<name>A0AAV4XT03_CAEEX</name>
<sequence>MILSTLELNKIKIYQEANSVGPSQNPSVSQFEGTSRALFCDLPIHISRRTTLQDFSVENSILAFKPNCYKLKILPKKYGGYQQISARFKIDNSMNWMKLKCFDSISLEESNNAAFLLEVLFRALHFCPTPEHQMVNQYIAVASSDLFFNSHLLKDYLSYSDTKSSGGFASILEPWAPSDNFKI</sequence>
<comment type="caution">
    <text evidence="1">The sequence shown here is derived from an EMBL/GenBank/DDBJ whole genome shotgun (WGS) entry which is preliminary data.</text>
</comment>
<dbReference type="AlphaFoldDB" id="A0AAV4XT03"/>
<evidence type="ECO:0000313" key="2">
    <source>
        <dbReference type="Proteomes" id="UP001054945"/>
    </source>
</evidence>
<gene>
    <name evidence="1" type="ORF">CEXT_356471</name>
</gene>
<dbReference type="EMBL" id="BPLR01000712">
    <property type="protein sequence ID" value="GIY96873.1"/>
    <property type="molecule type" value="Genomic_DNA"/>
</dbReference>
<keyword evidence="2" id="KW-1185">Reference proteome</keyword>
<dbReference type="Proteomes" id="UP001054945">
    <property type="component" value="Unassembled WGS sequence"/>
</dbReference>
<reference evidence="1 2" key="1">
    <citation type="submission" date="2021-06" db="EMBL/GenBank/DDBJ databases">
        <title>Caerostris extrusa draft genome.</title>
        <authorList>
            <person name="Kono N."/>
            <person name="Arakawa K."/>
        </authorList>
    </citation>
    <scope>NUCLEOTIDE SEQUENCE [LARGE SCALE GENOMIC DNA]</scope>
</reference>